<dbReference type="PROSITE" id="PS51714">
    <property type="entry name" value="G_BMS1"/>
    <property type="match status" value="1"/>
</dbReference>
<accession>A0A397IN34</accession>
<organism evidence="8 9">
    <name type="scientific">Diversispora epigaea</name>
    <dbReference type="NCBI Taxonomy" id="1348612"/>
    <lineage>
        <taxon>Eukaryota</taxon>
        <taxon>Fungi</taxon>
        <taxon>Fungi incertae sedis</taxon>
        <taxon>Mucoromycota</taxon>
        <taxon>Glomeromycotina</taxon>
        <taxon>Glomeromycetes</taxon>
        <taxon>Diversisporales</taxon>
        <taxon>Diversisporaceae</taxon>
        <taxon>Diversispora</taxon>
    </lineage>
</organism>
<evidence type="ECO:0000256" key="6">
    <source>
        <dbReference type="SAM" id="MobiDB-lite"/>
    </source>
</evidence>
<protein>
    <recommendedName>
        <fullName evidence="7">Bms1-type G domain-containing protein</fullName>
    </recommendedName>
</protein>
<name>A0A397IN34_9GLOM</name>
<dbReference type="Pfam" id="PF04950">
    <property type="entry name" value="RIBIOP_C"/>
    <property type="match status" value="1"/>
</dbReference>
<dbReference type="Pfam" id="PF22298">
    <property type="entry name" value="Tsr1_G-like"/>
    <property type="match status" value="1"/>
</dbReference>
<dbReference type="SMART" id="SM00785">
    <property type="entry name" value="AARP2CN"/>
    <property type="match status" value="1"/>
</dbReference>
<dbReference type="PANTHER" id="PTHR12858">
    <property type="entry name" value="RIBOSOME BIOGENESIS PROTEIN"/>
    <property type="match status" value="1"/>
</dbReference>
<evidence type="ECO:0000313" key="9">
    <source>
        <dbReference type="Proteomes" id="UP000266861"/>
    </source>
</evidence>
<sequence length="821" mass="94999">MHSEKPFHHRPTLKQVNKPFKSKHKTKGSLKDQEKGRISRKAIKKSTSKPNFISKADRHNAAKLEQQKKRAEVIKTNRFFEGRHGAPKIVAIVPLCSDVNSCSVMKSICSSIEQPIPSMTKGISLLNVDRFKQKIQFILLERNFIDIMDACKVADVILFVISAKEEVDQFGESCLRSIQSQGFPSLITMAMHMEQNLQKKRNDIKKSLLSFINYFFPEEKKINAADQAQDVLNVLRTICAQCPKQISWRESRPYMLSEELDFDMNDDKNTGTLKVTGYVRGLAFSANRLVHLQNFGDFQLNKITSCPKKYDNSDNSREMEEDIQVLEVPNPDEQDSLEAENEPNLMENEQTWPTEEEMAGYEDRIKPMENTSDIPDAPLGTTPHKIVKRVPKGTSTYQAAWIVDSESNSEYSCYSDDEEGDVSMNYENNENQLINDNEKEKEEINVNEEEYEEIEIDDKRNESIHLDPEEESKQLKEYLANREKEQRDDIEFPDEVDTPLDIATRIRFQKYRGLQSFRTSPWDPYENLPIDYARIYQFENYKGTKNRVISQASTGGSKVKVGSRVTLHIANVPKEAIDFYDSSRPFTVFGLFEHEHKMSVLNFVVTRYSDYNEPVKSKDPLIMHFGFRRYEVRPQYSQNTLGGKGTNNVHKFERFLNPGRTCVATIYGPIQFGKVPVTLYKETETISNFPIAVASGHFWNASPKRIIAKRIILTGHPFKIHKKSAVIRYMFFNPEDVLWFKPVQLITKYGRVGHIRESLGTHGYMKCIFDSSINQQDTVMMNLYKRVFPKWNTTILWREKNKIQNVTSKDENNIQDIEMAE</sequence>
<dbReference type="InterPro" id="IPR012948">
    <property type="entry name" value="AARP2CN"/>
</dbReference>
<dbReference type="Proteomes" id="UP000266861">
    <property type="component" value="Unassembled WGS sequence"/>
</dbReference>
<proteinExistence type="inferred from homology"/>
<dbReference type="GO" id="GO:0003924">
    <property type="term" value="F:GTPase activity"/>
    <property type="evidence" value="ECO:0007669"/>
    <property type="project" value="TreeGrafter"/>
</dbReference>
<evidence type="ECO:0000256" key="3">
    <source>
        <dbReference type="ARBA" id="ARBA00023242"/>
    </source>
</evidence>
<dbReference type="AlphaFoldDB" id="A0A397IN34"/>
<keyword evidence="9" id="KW-1185">Reference proteome</keyword>
<dbReference type="PANTHER" id="PTHR12858:SF1">
    <property type="entry name" value="PRE-RRNA-PROCESSING PROTEIN TSR1 HOMOLOG"/>
    <property type="match status" value="1"/>
</dbReference>
<dbReference type="InterPro" id="IPR039761">
    <property type="entry name" value="Bms1/Tsr1"/>
</dbReference>
<feature type="compositionally biased region" description="Basic residues" evidence="6">
    <location>
        <begin position="38"/>
        <end position="47"/>
    </location>
</feature>
<dbReference type="GO" id="GO:0005525">
    <property type="term" value="F:GTP binding"/>
    <property type="evidence" value="ECO:0007669"/>
    <property type="project" value="TreeGrafter"/>
</dbReference>
<evidence type="ECO:0000259" key="7">
    <source>
        <dbReference type="PROSITE" id="PS51714"/>
    </source>
</evidence>
<dbReference type="GO" id="GO:0000462">
    <property type="term" value="P:maturation of SSU-rRNA from tricistronic rRNA transcript (SSU-rRNA, 5.8S rRNA, LSU-rRNA)"/>
    <property type="evidence" value="ECO:0007669"/>
    <property type="project" value="TreeGrafter"/>
</dbReference>
<evidence type="ECO:0000256" key="4">
    <source>
        <dbReference type="ARBA" id="ARBA00038288"/>
    </source>
</evidence>
<comment type="caution">
    <text evidence="8">The sequence shown here is derived from an EMBL/GenBank/DDBJ whole genome shotgun (WGS) entry which is preliminary data.</text>
</comment>
<keyword evidence="3" id="KW-0539">Nucleus</keyword>
<comment type="similarity">
    <text evidence="4">Belongs to the TRAFAC class translation factor GTPase superfamily. Bms1-like GTPase family. TSR1 subfamily.</text>
</comment>
<dbReference type="InterPro" id="IPR007034">
    <property type="entry name" value="BMS1_TSR1_C"/>
</dbReference>
<keyword evidence="2" id="KW-0690">Ribosome biogenesis</keyword>
<dbReference type="Pfam" id="PF08142">
    <property type="entry name" value="AARP2CN"/>
    <property type="match status" value="1"/>
</dbReference>
<feature type="region of interest" description="Disordered" evidence="6">
    <location>
        <begin position="1"/>
        <end position="49"/>
    </location>
</feature>
<dbReference type="InterPro" id="IPR030387">
    <property type="entry name" value="G_Bms1/Tsr1_dom"/>
</dbReference>
<dbReference type="EMBL" id="PQFF01000170">
    <property type="protein sequence ID" value="RHZ77419.1"/>
    <property type="molecule type" value="Genomic_DNA"/>
</dbReference>
<reference evidence="8 9" key="1">
    <citation type="submission" date="2018-08" db="EMBL/GenBank/DDBJ databases">
        <title>Genome and evolution of the arbuscular mycorrhizal fungus Diversispora epigaea (formerly Glomus versiforme) and its bacterial endosymbionts.</title>
        <authorList>
            <person name="Sun X."/>
            <person name="Fei Z."/>
            <person name="Harrison M."/>
        </authorList>
    </citation>
    <scope>NUCLEOTIDE SEQUENCE [LARGE SCALE GENOMIC DNA]</scope>
    <source>
        <strain evidence="8 9">IT104</strain>
    </source>
</reference>
<evidence type="ECO:0000256" key="5">
    <source>
        <dbReference type="SAM" id="Coils"/>
    </source>
</evidence>
<dbReference type="GO" id="GO:0000479">
    <property type="term" value="P:endonucleolytic cleavage of tricistronic rRNA transcript (SSU-rRNA, 5.8S rRNA, LSU-rRNA)"/>
    <property type="evidence" value="ECO:0007669"/>
    <property type="project" value="TreeGrafter"/>
</dbReference>
<evidence type="ECO:0000256" key="1">
    <source>
        <dbReference type="ARBA" id="ARBA00004604"/>
    </source>
</evidence>
<dbReference type="GO" id="GO:0034511">
    <property type="term" value="F:U3 snoRNA binding"/>
    <property type="evidence" value="ECO:0007669"/>
    <property type="project" value="TreeGrafter"/>
</dbReference>
<keyword evidence="5" id="KW-0175">Coiled coil</keyword>
<feature type="coiled-coil region" evidence="5">
    <location>
        <begin position="423"/>
        <end position="457"/>
    </location>
</feature>
<dbReference type="GO" id="GO:0030688">
    <property type="term" value="C:preribosome, small subunit precursor"/>
    <property type="evidence" value="ECO:0007669"/>
    <property type="project" value="TreeGrafter"/>
</dbReference>
<evidence type="ECO:0000256" key="2">
    <source>
        <dbReference type="ARBA" id="ARBA00022517"/>
    </source>
</evidence>
<feature type="domain" description="Bms1-type G" evidence="7">
    <location>
        <begin position="86"/>
        <end position="244"/>
    </location>
</feature>
<dbReference type="GO" id="GO:0005730">
    <property type="term" value="C:nucleolus"/>
    <property type="evidence" value="ECO:0007669"/>
    <property type="project" value="UniProtKB-SubCell"/>
</dbReference>
<comment type="subcellular location">
    <subcellularLocation>
        <location evidence="1">Nucleus</location>
        <location evidence="1">Nucleolus</location>
    </subcellularLocation>
</comment>
<dbReference type="STRING" id="1348612.A0A397IN34"/>
<dbReference type="SMART" id="SM01362">
    <property type="entry name" value="DUF663"/>
    <property type="match status" value="1"/>
</dbReference>
<evidence type="ECO:0000313" key="8">
    <source>
        <dbReference type="EMBL" id="RHZ77419.1"/>
    </source>
</evidence>
<dbReference type="OrthoDB" id="119302at2759"/>
<gene>
    <name evidence="8" type="ORF">Glove_180g94</name>
</gene>